<organism evidence="2">
    <name type="scientific">Caenorhabditis brenneri</name>
    <name type="common">Nematode worm</name>
    <dbReference type="NCBI Taxonomy" id="135651"/>
    <lineage>
        <taxon>Eukaryota</taxon>
        <taxon>Metazoa</taxon>
        <taxon>Ecdysozoa</taxon>
        <taxon>Nematoda</taxon>
        <taxon>Chromadorea</taxon>
        <taxon>Rhabditida</taxon>
        <taxon>Rhabditina</taxon>
        <taxon>Rhabditomorpha</taxon>
        <taxon>Rhabditoidea</taxon>
        <taxon>Rhabditidae</taxon>
        <taxon>Peloderinae</taxon>
        <taxon>Caenorhabditis</taxon>
    </lineage>
</organism>
<dbReference type="AlphaFoldDB" id="G0NA96"/>
<dbReference type="EMBL" id="GL379853">
    <property type="protein sequence ID" value="EGT56014.1"/>
    <property type="molecule type" value="Genomic_DNA"/>
</dbReference>
<dbReference type="Proteomes" id="UP000008068">
    <property type="component" value="Unassembled WGS sequence"/>
</dbReference>
<reference evidence="2" key="1">
    <citation type="submission" date="2011-07" db="EMBL/GenBank/DDBJ databases">
        <authorList>
            <consortium name="Caenorhabditis brenneri Sequencing and Analysis Consortium"/>
            <person name="Wilson R.K."/>
        </authorList>
    </citation>
    <scope>NUCLEOTIDE SEQUENCE [LARGE SCALE GENOMIC DNA]</scope>
    <source>
        <strain evidence="2">PB2801</strain>
    </source>
</reference>
<gene>
    <name evidence="1" type="ORF">CAEBREN_22587</name>
</gene>
<dbReference type="eggNOG" id="KOG1911">
    <property type="taxonomic scope" value="Eukaryota"/>
</dbReference>
<sequence length="324" mass="37674">MRSGAECQKRLFFEFNKPIGSEEEPAGDYSCDAMHFLAVQYGNLQRFASYISLGGLDVNALATNTNTNRVIRLYEYLKEWIEKNVSDSQSTNEHKKYYKKMLEMVRLTAKSFHAFVSSEMNQMISKRLQERSKIIMELTYPHVLRCSPYNNESMDGDGNQVLSCLFYPEHSGYKDGLDTIAVNEKDKENLKELKAIHQRFRKIVSEERGRLILALYRVNIKFAADITRKYELPIFEHERSDEGFKISRMTLLRQIQVDDPELVDIELIEFKPLSTPGCRYFMVEKVEQEARLIVPGNAHIEIQGEFEKPMTFATQVFLMKKDAT</sequence>
<dbReference type="OrthoDB" id="5809065at2759"/>
<dbReference type="InParanoid" id="G0NA96"/>
<keyword evidence="2" id="KW-1185">Reference proteome</keyword>
<evidence type="ECO:0000313" key="2">
    <source>
        <dbReference type="Proteomes" id="UP000008068"/>
    </source>
</evidence>
<dbReference type="STRING" id="135651.G0NA96"/>
<name>G0NA96_CAEBE</name>
<accession>G0NA96</accession>
<proteinExistence type="predicted"/>
<evidence type="ECO:0000313" key="1">
    <source>
        <dbReference type="EMBL" id="EGT56014.1"/>
    </source>
</evidence>
<protein>
    <submittedName>
        <fullName evidence="1">Uncharacterized protein</fullName>
    </submittedName>
</protein>
<dbReference type="HOGENOM" id="CLU_858510_0_0_1"/>